<name>B8GF97_METPE</name>
<keyword evidence="2" id="KW-1185">Reference proteome</keyword>
<sequence length="49" mass="5248">MILLKVALASETVEEEFRALDFGTLATRNVVGDLESGVMIGAARTILLI</sequence>
<evidence type="ECO:0000313" key="2">
    <source>
        <dbReference type="Proteomes" id="UP000002457"/>
    </source>
</evidence>
<dbReference type="Proteomes" id="UP000002457">
    <property type="component" value="Chromosome"/>
</dbReference>
<reference evidence="1 2" key="1">
    <citation type="journal article" date="2015" name="Genome Announc.">
        <title>Complete Genome Sequence of Methanosphaerula palustris E1-9CT, a Hydrogenotrophic Methanogen Isolated from a Minerotrophic Fen Peatland.</title>
        <authorList>
            <person name="Cadillo-Quiroz H."/>
            <person name="Browne P."/>
            <person name="Kyrpides N."/>
            <person name="Woyke T."/>
            <person name="Goodwin L."/>
            <person name="Detter C."/>
            <person name="Yavitt J.B."/>
            <person name="Zinder S.H."/>
        </authorList>
    </citation>
    <scope>NUCLEOTIDE SEQUENCE [LARGE SCALE GENOMIC DNA]</scope>
    <source>
        <strain evidence="2">ATCC BAA-1556 / DSM 19958 / E1-9c</strain>
    </source>
</reference>
<dbReference type="GeneID" id="43500053"/>
<dbReference type="RefSeq" id="WP_012619222.1">
    <property type="nucleotide sequence ID" value="NC_011832.1"/>
</dbReference>
<organism evidence="1 2">
    <name type="scientific">Methanosphaerula palustris (strain ATCC BAA-1556 / DSM 19958 / E1-9c)</name>
    <dbReference type="NCBI Taxonomy" id="521011"/>
    <lineage>
        <taxon>Archaea</taxon>
        <taxon>Methanobacteriati</taxon>
        <taxon>Methanobacteriota</taxon>
        <taxon>Stenosarchaea group</taxon>
        <taxon>Methanomicrobia</taxon>
        <taxon>Methanomicrobiales</taxon>
        <taxon>Methanoregulaceae</taxon>
        <taxon>Methanosphaerula</taxon>
    </lineage>
</organism>
<gene>
    <name evidence="1" type="ordered locus">Mpal_2635</name>
</gene>
<dbReference type="KEGG" id="mpl:Mpal_2635"/>
<dbReference type="EMBL" id="CP001338">
    <property type="protein sequence ID" value="ACL17903.1"/>
    <property type="molecule type" value="Genomic_DNA"/>
</dbReference>
<dbReference type="HOGENOM" id="CLU_3130890_0_0_2"/>
<evidence type="ECO:0000313" key="1">
    <source>
        <dbReference type="EMBL" id="ACL17903.1"/>
    </source>
</evidence>
<accession>B8GF97</accession>
<dbReference type="AlphaFoldDB" id="B8GF97"/>
<protein>
    <submittedName>
        <fullName evidence="1">Uncharacterized protein</fullName>
    </submittedName>
</protein>
<dbReference type="STRING" id="521011.Mpal_2635"/>
<proteinExistence type="predicted"/>